<comment type="caution">
    <text evidence="1">The sequence shown here is derived from an EMBL/GenBank/DDBJ whole genome shotgun (WGS) entry which is preliminary data.</text>
</comment>
<dbReference type="EMBL" id="JBELPZ010000002">
    <property type="protein sequence ID" value="MFL9843541.1"/>
    <property type="molecule type" value="Genomic_DNA"/>
</dbReference>
<gene>
    <name evidence="1" type="ORF">ABS766_03825</name>
</gene>
<keyword evidence="2" id="KW-1185">Reference proteome</keyword>
<dbReference type="RefSeq" id="WP_408083795.1">
    <property type="nucleotide sequence ID" value="NZ_JBELPZ010000002.1"/>
</dbReference>
<protein>
    <submittedName>
        <fullName evidence="1">Uncharacterized protein</fullName>
    </submittedName>
</protein>
<name>A0ABW8YWK3_9FLAO</name>
<accession>A0ABW8YWK3</accession>
<organism evidence="1 2">
    <name type="scientific">Flavobacterium rhizosphaerae</name>
    <dbReference type="NCBI Taxonomy" id="3163298"/>
    <lineage>
        <taxon>Bacteria</taxon>
        <taxon>Pseudomonadati</taxon>
        <taxon>Bacteroidota</taxon>
        <taxon>Flavobacteriia</taxon>
        <taxon>Flavobacteriales</taxon>
        <taxon>Flavobacteriaceae</taxon>
        <taxon>Flavobacterium</taxon>
    </lineage>
</organism>
<sequence length="162" mass="18636">MNKKTLNIILLFFVLGLWGVAGYRFFKNTFATTAYPTALKFDGPQLGVLIIKRDTFLLNPVQRDPFLDNVKTNPVRTIPKPARRLRTTILPTALKPAVNWPEVNYFGYIKAAKNDELALIKIDKVLYKMHKKETRAGLTLKNIYKDSAQVLFNKELKIIKRN</sequence>
<dbReference type="Proteomes" id="UP001629156">
    <property type="component" value="Unassembled WGS sequence"/>
</dbReference>
<evidence type="ECO:0000313" key="1">
    <source>
        <dbReference type="EMBL" id="MFL9843541.1"/>
    </source>
</evidence>
<evidence type="ECO:0000313" key="2">
    <source>
        <dbReference type="Proteomes" id="UP001629156"/>
    </source>
</evidence>
<proteinExistence type="predicted"/>
<reference evidence="1 2" key="1">
    <citation type="submission" date="2024-06" db="EMBL/GenBank/DDBJ databases">
        <authorList>
            <person name="Kaempfer P."/>
            <person name="Viver T."/>
        </authorList>
    </citation>
    <scope>NUCLEOTIDE SEQUENCE [LARGE SCALE GENOMIC DNA]</scope>
    <source>
        <strain evidence="1 2">ST-119</strain>
    </source>
</reference>